<evidence type="ECO:0000256" key="4">
    <source>
        <dbReference type="ARBA" id="ARBA00022692"/>
    </source>
</evidence>
<keyword evidence="4 7" id="KW-0812">Transmembrane</keyword>
<dbReference type="Pfam" id="PF07690">
    <property type="entry name" value="MFS_1"/>
    <property type="match status" value="2"/>
</dbReference>
<feature type="transmembrane region" description="Helical" evidence="7">
    <location>
        <begin position="271"/>
        <end position="290"/>
    </location>
</feature>
<keyword evidence="10" id="KW-1185">Reference proteome</keyword>
<dbReference type="EMBL" id="JADEXS010000048">
    <property type="protein sequence ID" value="MBE9021945.1"/>
    <property type="molecule type" value="Genomic_DNA"/>
</dbReference>
<feature type="transmembrane region" description="Helical" evidence="7">
    <location>
        <begin position="50"/>
        <end position="70"/>
    </location>
</feature>
<dbReference type="AlphaFoldDB" id="A0A8J7DC46"/>
<gene>
    <name evidence="9" type="ORF">IQ276_05575</name>
</gene>
<dbReference type="GO" id="GO:0022857">
    <property type="term" value="F:transmembrane transporter activity"/>
    <property type="evidence" value="ECO:0007669"/>
    <property type="project" value="InterPro"/>
</dbReference>
<evidence type="ECO:0000256" key="7">
    <source>
        <dbReference type="SAM" id="Phobius"/>
    </source>
</evidence>
<feature type="transmembrane region" description="Helical" evidence="7">
    <location>
        <begin position="168"/>
        <end position="189"/>
    </location>
</feature>
<evidence type="ECO:0000256" key="6">
    <source>
        <dbReference type="ARBA" id="ARBA00023136"/>
    </source>
</evidence>
<feature type="transmembrane region" description="Helical" evidence="7">
    <location>
        <begin position="339"/>
        <end position="355"/>
    </location>
</feature>
<feature type="transmembrane region" description="Helical" evidence="7">
    <location>
        <begin position="105"/>
        <end position="122"/>
    </location>
</feature>
<accession>A0A8J7DC46</accession>
<comment type="caution">
    <text evidence="9">The sequence shown here is derived from an EMBL/GenBank/DDBJ whole genome shotgun (WGS) entry which is preliminary data.</text>
</comment>
<evidence type="ECO:0000256" key="5">
    <source>
        <dbReference type="ARBA" id="ARBA00022989"/>
    </source>
</evidence>
<dbReference type="InterPro" id="IPR011701">
    <property type="entry name" value="MFS"/>
</dbReference>
<evidence type="ECO:0000313" key="9">
    <source>
        <dbReference type="EMBL" id="MBE9021945.1"/>
    </source>
</evidence>
<keyword evidence="2" id="KW-0813">Transport</keyword>
<dbReference type="CDD" id="cd17477">
    <property type="entry name" value="MFS_YcaD_like"/>
    <property type="match status" value="1"/>
</dbReference>
<organism evidence="9 10">
    <name type="scientific">Desmonostoc muscorum LEGE 12446</name>
    <dbReference type="NCBI Taxonomy" id="1828758"/>
    <lineage>
        <taxon>Bacteria</taxon>
        <taxon>Bacillati</taxon>
        <taxon>Cyanobacteriota</taxon>
        <taxon>Cyanophyceae</taxon>
        <taxon>Nostocales</taxon>
        <taxon>Nostocaceae</taxon>
        <taxon>Desmonostoc</taxon>
    </lineage>
</organism>
<feature type="transmembrane region" description="Helical" evidence="7">
    <location>
        <begin position="296"/>
        <end position="319"/>
    </location>
</feature>
<feature type="transmembrane region" description="Helical" evidence="7">
    <location>
        <begin position="210"/>
        <end position="231"/>
    </location>
</feature>
<feature type="transmembrane region" description="Helical" evidence="7">
    <location>
        <begin position="361"/>
        <end position="378"/>
    </location>
</feature>
<dbReference type="InterPro" id="IPR047200">
    <property type="entry name" value="MFS_YcaD-like"/>
</dbReference>
<evidence type="ECO:0000256" key="3">
    <source>
        <dbReference type="ARBA" id="ARBA00022475"/>
    </source>
</evidence>
<evidence type="ECO:0000259" key="8">
    <source>
        <dbReference type="PROSITE" id="PS50850"/>
    </source>
</evidence>
<keyword evidence="3" id="KW-1003">Cell membrane</keyword>
<evidence type="ECO:0000256" key="1">
    <source>
        <dbReference type="ARBA" id="ARBA00004651"/>
    </source>
</evidence>
<dbReference type="Proteomes" id="UP000622533">
    <property type="component" value="Unassembled WGS sequence"/>
</dbReference>
<dbReference type="PANTHER" id="PTHR23521:SF2">
    <property type="entry name" value="TRANSPORTER MFS SUPERFAMILY"/>
    <property type="match status" value="1"/>
</dbReference>
<evidence type="ECO:0000256" key="2">
    <source>
        <dbReference type="ARBA" id="ARBA00022448"/>
    </source>
</evidence>
<evidence type="ECO:0000313" key="10">
    <source>
        <dbReference type="Proteomes" id="UP000622533"/>
    </source>
</evidence>
<dbReference type="SUPFAM" id="SSF103473">
    <property type="entry name" value="MFS general substrate transporter"/>
    <property type="match status" value="1"/>
</dbReference>
<feature type="transmembrane region" description="Helical" evidence="7">
    <location>
        <begin position="82"/>
        <end position="99"/>
    </location>
</feature>
<proteinExistence type="predicted"/>
<keyword evidence="6 7" id="KW-0472">Membrane</keyword>
<name>A0A8J7DC46_DESMC</name>
<feature type="transmembrane region" description="Helical" evidence="7">
    <location>
        <begin position="143"/>
        <end position="162"/>
    </location>
</feature>
<feature type="domain" description="Major facilitator superfamily (MFS) profile" evidence="8">
    <location>
        <begin position="16"/>
        <end position="382"/>
    </location>
</feature>
<dbReference type="GO" id="GO:0005886">
    <property type="term" value="C:plasma membrane"/>
    <property type="evidence" value="ECO:0007669"/>
    <property type="project" value="UniProtKB-SubCell"/>
</dbReference>
<dbReference type="PANTHER" id="PTHR23521">
    <property type="entry name" value="TRANSPORTER MFS SUPERFAMILY"/>
    <property type="match status" value="1"/>
</dbReference>
<reference evidence="9" key="1">
    <citation type="submission" date="2020-10" db="EMBL/GenBank/DDBJ databases">
        <authorList>
            <person name="Castelo-Branco R."/>
            <person name="Eusebio N."/>
            <person name="Adriana R."/>
            <person name="Vieira A."/>
            <person name="Brugerolle De Fraissinette N."/>
            <person name="Rezende De Castro R."/>
            <person name="Schneider M.P."/>
            <person name="Vasconcelos V."/>
            <person name="Leao P.N."/>
        </authorList>
    </citation>
    <scope>NUCLEOTIDE SEQUENCE</scope>
    <source>
        <strain evidence="9">LEGE 12446</strain>
    </source>
</reference>
<feature type="transmembrane region" description="Helical" evidence="7">
    <location>
        <begin position="12"/>
        <end position="38"/>
    </location>
</feature>
<comment type="subcellular location">
    <subcellularLocation>
        <location evidence="1">Cell membrane</location>
        <topology evidence="1">Multi-pass membrane protein</topology>
    </subcellularLocation>
</comment>
<protein>
    <submittedName>
        <fullName evidence="9">MFS transporter</fullName>
    </submittedName>
</protein>
<dbReference type="RefSeq" id="WP_193914325.1">
    <property type="nucleotide sequence ID" value="NZ_JADEXS020000001.1"/>
</dbReference>
<dbReference type="InterPro" id="IPR036259">
    <property type="entry name" value="MFS_trans_sf"/>
</dbReference>
<keyword evidence="5 7" id="KW-1133">Transmembrane helix</keyword>
<feature type="transmembrane region" description="Helical" evidence="7">
    <location>
        <begin position="243"/>
        <end position="264"/>
    </location>
</feature>
<dbReference type="PROSITE" id="PS50850">
    <property type="entry name" value="MFS"/>
    <property type="match status" value="1"/>
</dbReference>
<sequence length="388" mass="41823">MKVAQKIPSDSIFSNGLSALYIISFLSGVSLGFFNPFISTLMAQNQVDDILIGANSTVYFLVIALVTPFVTKLLRKFGLRKTMISGLVLMAFSASLFPMTTEVHLWFLIRILMGIACCLYLVSGQTGLNYFSHEGNRGMVNGINALALTFGFGVGPLVGSSLYQISPQLSFCFGSLVILSGVIVVWIGLPQKILVSQTSTRANILSKVQLPLVGAFAYGFAESTLISLYPVFLLKQNYSIDKIGSTFAIFLVGGLISTVPFAYIGDKYGRLKTLLAAVCIVLFSFILLSFSENITATSIFSFTVGVGIAPIFPLALALIGENVSRNEISSGTARFMQTYSFGCTAGPIFSSVVMQNIGERYIFSLVIVGLAIFSSCIVRKMTHIKTAG</sequence>
<dbReference type="Gene3D" id="1.20.1250.20">
    <property type="entry name" value="MFS general substrate transporter like domains"/>
    <property type="match status" value="2"/>
</dbReference>
<dbReference type="InterPro" id="IPR020846">
    <property type="entry name" value="MFS_dom"/>
</dbReference>